<dbReference type="Proteomes" id="UP000292702">
    <property type="component" value="Unassembled WGS sequence"/>
</dbReference>
<proteinExistence type="predicted"/>
<dbReference type="GO" id="GO:0005829">
    <property type="term" value="C:cytosol"/>
    <property type="evidence" value="ECO:0007669"/>
    <property type="project" value="TreeGrafter"/>
</dbReference>
<dbReference type="PANTHER" id="PTHR46517">
    <property type="entry name" value="FRUCTOSE-2,6-BISPHOSPHATASE TIGAR"/>
    <property type="match status" value="1"/>
</dbReference>
<protein>
    <recommendedName>
        <fullName evidence="7">Phosphoglycerate mutase</fullName>
    </recommendedName>
</protein>
<gene>
    <name evidence="5" type="ORF">EIP91_001204</name>
</gene>
<dbReference type="Gene3D" id="3.40.50.1240">
    <property type="entry name" value="Phosphoglycerate mutase-like"/>
    <property type="match status" value="1"/>
</dbReference>
<dbReference type="GO" id="GO:0004331">
    <property type="term" value="F:fructose-2,6-bisphosphate 2-phosphatase activity"/>
    <property type="evidence" value="ECO:0007669"/>
    <property type="project" value="TreeGrafter"/>
</dbReference>
<dbReference type="Pfam" id="PF00300">
    <property type="entry name" value="His_Phos_1"/>
    <property type="match status" value="1"/>
</dbReference>
<feature type="binding site" evidence="3">
    <location>
        <position position="63"/>
    </location>
    <ligand>
        <name>substrate</name>
    </ligand>
</feature>
<dbReference type="SMART" id="SM00855">
    <property type="entry name" value="PGAM"/>
    <property type="match status" value="1"/>
</dbReference>
<evidence type="ECO:0000313" key="6">
    <source>
        <dbReference type="Proteomes" id="UP000292702"/>
    </source>
</evidence>
<evidence type="ECO:0000256" key="2">
    <source>
        <dbReference type="PIRSR" id="PIRSR613078-1"/>
    </source>
</evidence>
<comment type="caution">
    <text evidence="5">The sequence shown here is derived from an EMBL/GenBank/DDBJ whole genome shotgun (WGS) entry which is preliminary data.</text>
</comment>
<evidence type="ECO:0000256" key="1">
    <source>
        <dbReference type="ARBA" id="ARBA00022801"/>
    </source>
</evidence>
<dbReference type="GO" id="GO:0045820">
    <property type="term" value="P:negative regulation of glycolytic process"/>
    <property type="evidence" value="ECO:0007669"/>
    <property type="project" value="TreeGrafter"/>
</dbReference>
<feature type="region of interest" description="Disordered" evidence="4">
    <location>
        <begin position="280"/>
        <end position="302"/>
    </location>
</feature>
<keyword evidence="1" id="KW-0378">Hydrolase</keyword>
<keyword evidence="6" id="KW-1185">Reference proteome</keyword>
<evidence type="ECO:0008006" key="7">
    <source>
        <dbReference type="Google" id="ProtNLM"/>
    </source>
</evidence>
<dbReference type="InterPro" id="IPR051695">
    <property type="entry name" value="Phosphoglycerate_Mutase"/>
</dbReference>
<dbReference type="InterPro" id="IPR013078">
    <property type="entry name" value="His_Pase_superF_clade-1"/>
</dbReference>
<feature type="active site" description="Proton donor/acceptor" evidence="2">
    <location>
        <position position="90"/>
    </location>
</feature>
<feature type="binding site" evidence="3">
    <location>
        <begin position="13"/>
        <end position="20"/>
    </location>
    <ligand>
        <name>substrate</name>
    </ligand>
</feature>
<dbReference type="CDD" id="cd07067">
    <property type="entry name" value="HP_PGM_like"/>
    <property type="match status" value="1"/>
</dbReference>
<feature type="active site" description="Tele-phosphohistidine intermediate" evidence="2">
    <location>
        <position position="14"/>
    </location>
</feature>
<name>A0A4R0RSP2_9APHY</name>
<dbReference type="OrthoDB" id="354304at2759"/>
<evidence type="ECO:0000313" key="5">
    <source>
        <dbReference type="EMBL" id="TCD70896.1"/>
    </source>
</evidence>
<dbReference type="InterPro" id="IPR029033">
    <property type="entry name" value="His_PPase_superfam"/>
</dbReference>
<evidence type="ECO:0000256" key="4">
    <source>
        <dbReference type="SAM" id="MobiDB-lite"/>
    </source>
</evidence>
<evidence type="ECO:0000256" key="3">
    <source>
        <dbReference type="PIRSR" id="PIRSR613078-2"/>
    </source>
</evidence>
<dbReference type="PANTHER" id="PTHR46517:SF1">
    <property type="entry name" value="FRUCTOSE-2,6-BISPHOSPHATASE TIGAR"/>
    <property type="match status" value="1"/>
</dbReference>
<sequence>MTISPLLIITFVRHGESTDNLKSVWAGWKDAPLSNHGMNQARACGDALSSTRFKAIHASPLLRAFSTAQAIHAAQPDPKPTFTTSLLLREQHFGVAEGQPWEMTPKPHMTLPEQIAQGIYPVLHRREEKFPQGESLDDLSGRATEAVEACVMPHVREALRSGVKGGHVALVSHGLCISEMVPALLRKDARGVAPEDKYRGLMNTAWTRVTVDVPGWDGKALEFADNDLPPLIVKVTEFNRHEHLDKVTRQKGGIGSSAFDPKQKDIRAFFGGGKVEVDSAAGADEEGRSASNALDEADVQIQ</sequence>
<dbReference type="STRING" id="92696.A0A4R0RSP2"/>
<accession>A0A4R0RSP2</accession>
<dbReference type="EMBL" id="RWJN01000013">
    <property type="protein sequence ID" value="TCD70896.1"/>
    <property type="molecule type" value="Genomic_DNA"/>
</dbReference>
<reference evidence="5 6" key="1">
    <citation type="submission" date="2018-11" db="EMBL/GenBank/DDBJ databases">
        <title>Genome assembly of Steccherinum ochraceum LE-BIN_3174, the white-rot fungus of the Steccherinaceae family (The Residual Polyporoid clade, Polyporales, Basidiomycota).</title>
        <authorList>
            <person name="Fedorova T.V."/>
            <person name="Glazunova O.A."/>
            <person name="Landesman E.O."/>
            <person name="Moiseenko K.V."/>
            <person name="Psurtseva N.V."/>
            <person name="Savinova O.S."/>
            <person name="Shakhova N.V."/>
            <person name="Tyazhelova T.V."/>
            <person name="Vasina D.V."/>
        </authorList>
    </citation>
    <scope>NUCLEOTIDE SEQUENCE [LARGE SCALE GENOMIC DNA]</scope>
    <source>
        <strain evidence="5 6">LE-BIN_3174</strain>
    </source>
</reference>
<dbReference type="AlphaFoldDB" id="A0A4R0RSP2"/>
<organism evidence="5 6">
    <name type="scientific">Steccherinum ochraceum</name>
    <dbReference type="NCBI Taxonomy" id="92696"/>
    <lineage>
        <taxon>Eukaryota</taxon>
        <taxon>Fungi</taxon>
        <taxon>Dikarya</taxon>
        <taxon>Basidiomycota</taxon>
        <taxon>Agaricomycotina</taxon>
        <taxon>Agaricomycetes</taxon>
        <taxon>Polyporales</taxon>
        <taxon>Steccherinaceae</taxon>
        <taxon>Steccherinum</taxon>
    </lineage>
</organism>
<dbReference type="SUPFAM" id="SSF53254">
    <property type="entry name" value="Phosphoglycerate mutase-like"/>
    <property type="match status" value="1"/>
</dbReference>
<dbReference type="GO" id="GO:0043456">
    <property type="term" value="P:regulation of pentose-phosphate shunt"/>
    <property type="evidence" value="ECO:0007669"/>
    <property type="project" value="TreeGrafter"/>
</dbReference>